<proteinExistence type="predicted"/>
<organism evidence="2">
    <name type="scientific">Arundo donax</name>
    <name type="common">Giant reed</name>
    <name type="synonym">Donax arundinaceus</name>
    <dbReference type="NCBI Taxonomy" id="35708"/>
    <lineage>
        <taxon>Eukaryota</taxon>
        <taxon>Viridiplantae</taxon>
        <taxon>Streptophyta</taxon>
        <taxon>Embryophyta</taxon>
        <taxon>Tracheophyta</taxon>
        <taxon>Spermatophyta</taxon>
        <taxon>Magnoliopsida</taxon>
        <taxon>Liliopsida</taxon>
        <taxon>Poales</taxon>
        <taxon>Poaceae</taxon>
        <taxon>PACMAD clade</taxon>
        <taxon>Arundinoideae</taxon>
        <taxon>Arundineae</taxon>
        <taxon>Arundo</taxon>
    </lineage>
</organism>
<accession>A0A0A9HLV6</accession>
<dbReference type="AlphaFoldDB" id="A0A0A9HLV6"/>
<reference evidence="2" key="2">
    <citation type="journal article" date="2015" name="Data Brief">
        <title>Shoot transcriptome of the giant reed, Arundo donax.</title>
        <authorList>
            <person name="Barrero R.A."/>
            <person name="Guerrero F.D."/>
            <person name="Moolhuijzen P."/>
            <person name="Goolsby J.A."/>
            <person name="Tidwell J."/>
            <person name="Bellgard S.E."/>
            <person name="Bellgard M.I."/>
        </authorList>
    </citation>
    <scope>NUCLEOTIDE SEQUENCE</scope>
    <source>
        <tissue evidence="2">Shoot tissue taken approximately 20 cm above the soil surface</tissue>
    </source>
</reference>
<evidence type="ECO:0000313" key="2">
    <source>
        <dbReference type="EMBL" id="JAE37717.1"/>
    </source>
</evidence>
<name>A0A0A9HLV6_ARUDO</name>
<dbReference type="Pfam" id="PF05691">
    <property type="entry name" value="Raffinose_syn"/>
    <property type="match status" value="1"/>
</dbReference>
<evidence type="ECO:0000256" key="1">
    <source>
        <dbReference type="ARBA" id="ARBA00023277"/>
    </source>
</evidence>
<protein>
    <submittedName>
        <fullName evidence="2">Uncharacterized protein</fullName>
    </submittedName>
</protein>
<sequence length="73" mass="8279">MPSFRRAVIFDIFPIRGNSKISGDPVVESFEGTHLVFVGARSNPFEVITNSVKAVERHLQTFSHREKKKCQTC</sequence>
<reference evidence="2" key="1">
    <citation type="submission" date="2014-09" db="EMBL/GenBank/DDBJ databases">
        <authorList>
            <person name="Magalhaes I.L.F."/>
            <person name="Oliveira U."/>
            <person name="Santos F.R."/>
            <person name="Vidigal T.H.D.A."/>
            <person name="Brescovit A.D."/>
            <person name="Santos A.J."/>
        </authorList>
    </citation>
    <scope>NUCLEOTIDE SEQUENCE</scope>
    <source>
        <tissue evidence="2">Shoot tissue taken approximately 20 cm above the soil surface</tissue>
    </source>
</reference>
<keyword evidence="1" id="KW-0119">Carbohydrate metabolism</keyword>
<dbReference type="InterPro" id="IPR008811">
    <property type="entry name" value="Glycosyl_hydrolases_36"/>
</dbReference>
<dbReference type="EMBL" id="GBRH01160179">
    <property type="protein sequence ID" value="JAE37717.1"/>
    <property type="molecule type" value="Transcribed_RNA"/>
</dbReference>